<name>A0A368FM67_ANCCA</name>
<sequence>MDKGKWITVRQSRVTILPLCDACFAKVCSDLRIVHSDDNCRRGSVISITPAPNTRLTIGRQWWRCHLIIER</sequence>
<evidence type="ECO:0000313" key="2">
    <source>
        <dbReference type="Proteomes" id="UP000252519"/>
    </source>
</evidence>
<accession>A0A368FM67</accession>
<evidence type="ECO:0000313" key="1">
    <source>
        <dbReference type="EMBL" id="RCN33324.1"/>
    </source>
</evidence>
<proteinExistence type="predicted"/>
<dbReference type="Proteomes" id="UP000252519">
    <property type="component" value="Unassembled WGS sequence"/>
</dbReference>
<gene>
    <name evidence="1" type="ORF">ANCCAN_20849</name>
</gene>
<dbReference type="EMBL" id="JOJR01000939">
    <property type="protein sequence ID" value="RCN33324.1"/>
    <property type="molecule type" value="Genomic_DNA"/>
</dbReference>
<organism evidence="1 2">
    <name type="scientific">Ancylostoma caninum</name>
    <name type="common">Dog hookworm</name>
    <dbReference type="NCBI Taxonomy" id="29170"/>
    <lineage>
        <taxon>Eukaryota</taxon>
        <taxon>Metazoa</taxon>
        <taxon>Ecdysozoa</taxon>
        <taxon>Nematoda</taxon>
        <taxon>Chromadorea</taxon>
        <taxon>Rhabditida</taxon>
        <taxon>Rhabditina</taxon>
        <taxon>Rhabditomorpha</taxon>
        <taxon>Strongyloidea</taxon>
        <taxon>Ancylostomatidae</taxon>
        <taxon>Ancylostomatinae</taxon>
        <taxon>Ancylostoma</taxon>
    </lineage>
</organism>
<comment type="caution">
    <text evidence="1">The sequence shown here is derived from an EMBL/GenBank/DDBJ whole genome shotgun (WGS) entry which is preliminary data.</text>
</comment>
<dbReference type="AlphaFoldDB" id="A0A368FM67"/>
<reference evidence="1 2" key="1">
    <citation type="submission" date="2014-10" db="EMBL/GenBank/DDBJ databases">
        <title>Draft genome of the hookworm Ancylostoma caninum.</title>
        <authorList>
            <person name="Mitreva M."/>
        </authorList>
    </citation>
    <scope>NUCLEOTIDE SEQUENCE [LARGE SCALE GENOMIC DNA]</scope>
    <source>
        <strain evidence="1 2">Baltimore</strain>
    </source>
</reference>
<protein>
    <submittedName>
        <fullName evidence="1">Uncharacterized protein</fullName>
    </submittedName>
</protein>
<keyword evidence="2" id="KW-1185">Reference proteome</keyword>